<evidence type="ECO:0000313" key="9">
    <source>
        <dbReference type="Proteomes" id="UP001220962"/>
    </source>
</evidence>
<dbReference type="Pfam" id="PF01590">
    <property type="entry name" value="GAF"/>
    <property type="match status" value="1"/>
</dbReference>
<dbReference type="Pfam" id="PF08446">
    <property type="entry name" value="PAS_2"/>
    <property type="match status" value="1"/>
</dbReference>
<dbReference type="Pfam" id="PF00989">
    <property type="entry name" value="PAS"/>
    <property type="match status" value="1"/>
</dbReference>
<dbReference type="EMBL" id="CP118101">
    <property type="protein sequence ID" value="WDH82197.1"/>
    <property type="molecule type" value="Genomic_DNA"/>
</dbReference>
<evidence type="ECO:0000256" key="3">
    <source>
        <dbReference type="ARBA" id="ARBA00022991"/>
    </source>
</evidence>
<dbReference type="GO" id="GO:0009584">
    <property type="term" value="P:detection of visible light"/>
    <property type="evidence" value="ECO:0007669"/>
    <property type="project" value="InterPro"/>
</dbReference>
<dbReference type="InterPro" id="IPR029016">
    <property type="entry name" value="GAF-like_dom_sf"/>
</dbReference>
<dbReference type="InterPro" id="IPR029787">
    <property type="entry name" value="Nucleotide_cyclase"/>
</dbReference>
<sequence length="854" mass="96886">MSGTGDYQDNQLLNRTLYNSEEELDPGEPIDLTNCEKEPIHIPGMIQPHGVLISMMSESPYTIVQCSANTFEFFGQEAEELIGTPAADLIGWESQQELIDRNLSASDTSDLQYMSLKIKNVETGKDLDFFGIAHSSEGLMILELEPAQEEQSKTDDYNWIHTFFSRVKRTSTRYDASQVVAEQVKEMLGYDRVMIYEFDEQWNGKVIAEAREVGLEPFLGHHYPASDIPRQARELYLRNWLRTIVNVDYIPVPIIPTVQPLTGKPLNLSLSVLRSVSPMHIEYLQNMGVQATVTISLIHDGELWGLITCHHYSPKYVPHRIRNLCNFLGAFFSSELVQRQELDDYQDEIRLRQTASRIVQIFIGNTSSSRVLADLDKEQESLLQLMNASGAVVSYKNDLLFYGNTPSAEQVRDLAQWLSSQAQDYTYHSSKLSAEFPPAEKYKKIGSGVLYLSMDQMHRDYIIWFRAEVVQIVDWAGDPAKAVIKADDGYRLSPRKSFEKWREVVEATSYPWLSKELNILPELKSIVRSQTENQLRQMEVEAIQNARILRDNEHRYLQLMELSPVGFFTVTNGRIIYCNSKAVQQLGYETTEELTGKEFLHYIADPSKDGFHQKMEELDMGNDELIAGKSYFKQADGDSLLLEYTVASVMHGGDPSFMILIHQGVSNSDKKEFAEMTDQLKSYLVTDSLTGLSICSVFDRELCQEWESCIEENCSMGLLIIDVDDFRTYNLTHGLKNGDLCLQWVADVLRVLGEREEYNASICRKSGGKFRLRLKDTTTEAAISLAEEIRQGVEALQIPVQSTLNAYDHEWLTVSVGAAVIVPNAVTHPDVLFEQAEASLRSAKSQGKNNVTML</sequence>
<dbReference type="Gene3D" id="3.30.450.270">
    <property type="match status" value="1"/>
</dbReference>
<dbReference type="InterPro" id="IPR013767">
    <property type="entry name" value="PAS_fold"/>
</dbReference>
<dbReference type="GO" id="GO:0006355">
    <property type="term" value="P:regulation of DNA-templated transcription"/>
    <property type="evidence" value="ECO:0007669"/>
    <property type="project" value="InterPro"/>
</dbReference>
<dbReference type="SMART" id="SM00091">
    <property type="entry name" value="PAS"/>
    <property type="match status" value="2"/>
</dbReference>
<dbReference type="CDD" id="cd00130">
    <property type="entry name" value="PAS"/>
    <property type="match status" value="1"/>
</dbReference>
<dbReference type="InterPro" id="IPR052155">
    <property type="entry name" value="Biofilm_reg_signaling"/>
</dbReference>
<dbReference type="InterPro" id="IPR000014">
    <property type="entry name" value="PAS"/>
</dbReference>
<evidence type="ECO:0000256" key="2">
    <source>
        <dbReference type="ARBA" id="ARBA00022606"/>
    </source>
</evidence>
<dbReference type="InterPro" id="IPR043150">
    <property type="entry name" value="Phytochrome_PHY_sf"/>
</dbReference>
<evidence type="ECO:0000313" key="8">
    <source>
        <dbReference type="EMBL" id="WDI01932.1"/>
    </source>
</evidence>
<dbReference type="Gene3D" id="3.30.70.270">
    <property type="match status" value="1"/>
</dbReference>
<dbReference type="GO" id="GO:0052621">
    <property type="term" value="F:diguanylate cyclase activity"/>
    <property type="evidence" value="ECO:0007669"/>
    <property type="project" value="UniProtKB-EC"/>
</dbReference>
<dbReference type="InterPro" id="IPR001294">
    <property type="entry name" value="Phytochrome"/>
</dbReference>
<dbReference type="EMBL" id="CP118108">
    <property type="protein sequence ID" value="WDI01932.1"/>
    <property type="molecule type" value="Genomic_DNA"/>
</dbReference>
<dbReference type="SUPFAM" id="SSF55073">
    <property type="entry name" value="Nucleotide cyclase"/>
    <property type="match status" value="1"/>
</dbReference>
<protein>
    <submittedName>
        <fullName evidence="7">Diguanylate cyclase</fullName>
        <ecNumber evidence="7">2.7.7.65</ecNumber>
    </submittedName>
</protein>
<dbReference type="NCBIfam" id="TIGR00229">
    <property type="entry name" value="sensory_box"/>
    <property type="match status" value="1"/>
</dbReference>
<dbReference type="InterPro" id="IPR000160">
    <property type="entry name" value="GGDEF_dom"/>
</dbReference>
<reference evidence="7 10" key="1">
    <citation type="submission" date="2023-02" db="EMBL/GenBank/DDBJ databases">
        <title>Pathogen: clinical or host-associated sample.</title>
        <authorList>
            <person name="Hergert J."/>
            <person name="Casey R."/>
            <person name="Wagner J."/>
            <person name="Young E.L."/>
            <person name="Oakeson K.F."/>
        </authorList>
    </citation>
    <scope>NUCLEOTIDE SEQUENCE</scope>
    <source>
        <strain evidence="8 10">2022CK-00829</strain>
        <strain evidence="7">2022CK-00830</strain>
    </source>
</reference>
<dbReference type="Proteomes" id="UP001221519">
    <property type="component" value="Chromosome"/>
</dbReference>
<feature type="domain" description="GGDEF" evidence="6">
    <location>
        <begin position="714"/>
        <end position="854"/>
    </location>
</feature>
<dbReference type="PROSITE" id="PS50887">
    <property type="entry name" value="GGDEF"/>
    <property type="match status" value="1"/>
</dbReference>
<dbReference type="InterPro" id="IPR013515">
    <property type="entry name" value="Phytochrome_cen-reg"/>
</dbReference>
<dbReference type="Pfam" id="PF00990">
    <property type="entry name" value="GGDEF"/>
    <property type="match status" value="1"/>
</dbReference>
<evidence type="ECO:0000313" key="7">
    <source>
        <dbReference type="EMBL" id="WDH82197.1"/>
    </source>
</evidence>
<accession>A0AAX3MXZ0</accession>
<gene>
    <name evidence="7" type="ORF">PUW23_22540</name>
    <name evidence="8" type="ORF">PUW25_22445</name>
</gene>
<keyword evidence="4" id="KW-0675">Receptor</keyword>
<evidence type="ECO:0000256" key="1">
    <source>
        <dbReference type="ARBA" id="ARBA00022543"/>
    </source>
</evidence>
<dbReference type="EC" id="2.7.7.65" evidence="7"/>
<dbReference type="SUPFAM" id="SSF55785">
    <property type="entry name" value="PYP-like sensor domain (PAS domain)"/>
    <property type="match status" value="2"/>
</dbReference>
<dbReference type="AlphaFoldDB" id="A0AAX3MXZ0"/>
<dbReference type="Proteomes" id="UP001220962">
    <property type="component" value="Chromosome"/>
</dbReference>
<keyword evidence="2" id="KW-0716">Sensory transduction</keyword>
<dbReference type="CDD" id="cd01949">
    <property type="entry name" value="GGDEF"/>
    <property type="match status" value="1"/>
</dbReference>
<dbReference type="PROSITE" id="PS50046">
    <property type="entry name" value="PHYTOCHROME_2"/>
    <property type="match status" value="1"/>
</dbReference>
<keyword evidence="1" id="KW-0600">Photoreceptor protein</keyword>
<dbReference type="SUPFAM" id="SSF55781">
    <property type="entry name" value="GAF domain-like"/>
    <property type="match status" value="2"/>
</dbReference>
<keyword evidence="7" id="KW-0548">Nucleotidyltransferase</keyword>
<dbReference type="PRINTS" id="PR01033">
    <property type="entry name" value="PHYTOCHROME"/>
</dbReference>
<dbReference type="InterPro" id="IPR016132">
    <property type="entry name" value="Phyto_chromo_attachment"/>
</dbReference>
<keyword evidence="3" id="KW-0157">Chromophore</keyword>
<dbReference type="Gene3D" id="3.30.450.20">
    <property type="entry name" value="PAS domain"/>
    <property type="match status" value="2"/>
</dbReference>
<evidence type="ECO:0000313" key="10">
    <source>
        <dbReference type="Proteomes" id="UP001221519"/>
    </source>
</evidence>
<dbReference type="SMART" id="SM00267">
    <property type="entry name" value="GGDEF"/>
    <property type="match status" value="1"/>
</dbReference>
<dbReference type="NCBIfam" id="TIGR00254">
    <property type="entry name" value="GGDEF"/>
    <property type="match status" value="1"/>
</dbReference>
<dbReference type="InterPro" id="IPR013654">
    <property type="entry name" value="PAS_2"/>
</dbReference>
<dbReference type="PANTHER" id="PTHR44757">
    <property type="entry name" value="DIGUANYLATE CYCLASE DGCP"/>
    <property type="match status" value="1"/>
</dbReference>
<keyword evidence="10" id="KW-1185">Reference proteome</keyword>
<proteinExistence type="predicted"/>
<evidence type="ECO:0000259" key="6">
    <source>
        <dbReference type="PROSITE" id="PS50887"/>
    </source>
</evidence>
<organism evidence="7 9">
    <name type="scientific">Paenibacillus urinalis</name>
    <dbReference type="NCBI Taxonomy" id="521520"/>
    <lineage>
        <taxon>Bacteria</taxon>
        <taxon>Bacillati</taxon>
        <taxon>Bacillota</taxon>
        <taxon>Bacilli</taxon>
        <taxon>Bacillales</taxon>
        <taxon>Paenibacillaceae</taxon>
        <taxon>Paenibacillus</taxon>
    </lineage>
</organism>
<dbReference type="PANTHER" id="PTHR44757:SF2">
    <property type="entry name" value="BIOFILM ARCHITECTURE MAINTENANCE PROTEIN MBAA"/>
    <property type="match status" value="1"/>
</dbReference>
<dbReference type="Gene3D" id="3.30.450.40">
    <property type="match status" value="1"/>
</dbReference>
<evidence type="ECO:0000256" key="4">
    <source>
        <dbReference type="ARBA" id="ARBA00023170"/>
    </source>
</evidence>
<evidence type="ECO:0000259" key="5">
    <source>
        <dbReference type="PROSITE" id="PS50046"/>
    </source>
</evidence>
<dbReference type="GO" id="GO:0009881">
    <property type="term" value="F:photoreceptor activity"/>
    <property type="evidence" value="ECO:0007669"/>
    <property type="project" value="UniProtKB-KW"/>
</dbReference>
<feature type="domain" description="Phytochrome chromophore attachment site" evidence="5">
    <location>
        <begin position="172"/>
        <end position="330"/>
    </location>
</feature>
<dbReference type="InterPro" id="IPR003018">
    <property type="entry name" value="GAF"/>
</dbReference>
<dbReference type="RefSeq" id="WP_274337540.1">
    <property type="nucleotide sequence ID" value="NZ_CP118101.1"/>
</dbReference>
<keyword evidence="7" id="KW-0808">Transferase</keyword>
<name>A0AAX3MXZ0_9BACL</name>
<dbReference type="InterPro" id="IPR035965">
    <property type="entry name" value="PAS-like_dom_sf"/>
</dbReference>
<dbReference type="InterPro" id="IPR043128">
    <property type="entry name" value="Rev_trsase/Diguanyl_cyclase"/>
</dbReference>
<dbReference type="Pfam" id="PF00360">
    <property type="entry name" value="PHY"/>
    <property type="match status" value="1"/>
</dbReference>